<dbReference type="Proteomes" id="UP001642406">
    <property type="component" value="Unassembled WGS sequence"/>
</dbReference>
<keyword evidence="4" id="KW-1185">Reference proteome</keyword>
<evidence type="ECO:0000313" key="3">
    <source>
        <dbReference type="EMBL" id="CAK7224805.1"/>
    </source>
</evidence>
<evidence type="ECO:0000256" key="2">
    <source>
        <dbReference type="ARBA" id="ARBA00023242"/>
    </source>
</evidence>
<evidence type="ECO:0000256" key="1">
    <source>
        <dbReference type="ARBA" id="ARBA00004123"/>
    </source>
</evidence>
<sequence>MPPRGRGIEPAFDQRWTAAGSPAALLDELDLLLTPQQTRAIILFHQRHVAWMHNVVYMPFFVRDCEDVRQTGSALQQDPAWVSLYCAVLCTGVYYMSGREHRQLGLDEGYSVAKALYRLTVEVINASDFMLVQSIYSLQAICVLVLAAHAFGDTRRMKVLLACANSMGQGLGHRLHLLGSPSDNDTSTSTTTFIESVDLQIRQRIWCFLCTQDWYLIASKKAYSIVPEHNTTPVPANCREDFDDIVTAVPSKAPMQDCPLSVQTQSTYMIFLFRLTSIYRSLFDELRAVQANAGTDSNNSPNAVSACFDHVLAADRRLEAAMGEIDEFSRGGAPSSAQWRALVITSWHQRVMIHRTFFCRSFQDKRYHYSRFVCLAAARKILRSYLDTTTVTSLVAPDAGASAADIEIWSIPTHAISGCIILTLHALFTAEKYTLEKSDVDLVHGCLAVLRARPRPNSIVDRGIRIIQHLLHTTNTSTSNSPRRNYRRLDPHEISQLARDIDMDDGEVGTNARAEGGARPGAVPAPMVSTATTRSQYAHSQPDFAQALLNSQLDAFQSRTNGSVGGDDELFMPWWFDSMLNGYGI</sequence>
<organism evidence="3 4">
    <name type="scientific">Sporothrix bragantina</name>
    <dbReference type="NCBI Taxonomy" id="671064"/>
    <lineage>
        <taxon>Eukaryota</taxon>
        <taxon>Fungi</taxon>
        <taxon>Dikarya</taxon>
        <taxon>Ascomycota</taxon>
        <taxon>Pezizomycotina</taxon>
        <taxon>Sordariomycetes</taxon>
        <taxon>Sordariomycetidae</taxon>
        <taxon>Ophiostomatales</taxon>
        <taxon>Ophiostomataceae</taxon>
        <taxon>Sporothrix</taxon>
    </lineage>
</organism>
<protein>
    <recommendedName>
        <fullName evidence="5">Transcription factor domain-containing protein</fullName>
    </recommendedName>
</protein>
<dbReference type="InterPro" id="IPR050613">
    <property type="entry name" value="Sec_Metabolite_Reg"/>
</dbReference>
<comment type="subcellular location">
    <subcellularLocation>
        <location evidence="1">Nucleus</location>
    </subcellularLocation>
</comment>
<name>A0ABP0BZH0_9PEZI</name>
<dbReference type="EMBL" id="CAWUHC010000050">
    <property type="protein sequence ID" value="CAK7224805.1"/>
    <property type="molecule type" value="Genomic_DNA"/>
</dbReference>
<evidence type="ECO:0000313" key="4">
    <source>
        <dbReference type="Proteomes" id="UP001642406"/>
    </source>
</evidence>
<dbReference type="CDD" id="cd12148">
    <property type="entry name" value="fungal_TF_MHR"/>
    <property type="match status" value="1"/>
</dbReference>
<reference evidence="3 4" key="1">
    <citation type="submission" date="2024-01" db="EMBL/GenBank/DDBJ databases">
        <authorList>
            <person name="Allen C."/>
            <person name="Tagirdzhanova G."/>
        </authorList>
    </citation>
    <scope>NUCLEOTIDE SEQUENCE [LARGE SCALE GENOMIC DNA]</scope>
</reference>
<proteinExistence type="predicted"/>
<keyword evidence="2" id="KW-0539">Nucleus</keyword>
<comment type="caution">
    <text evidence="3">The sequence shown here is derived from an EMBL/GenBank/DDBJ whole genome shotgun (WGS) entry which is preliminary data.</text>
</comment>
<dbReference type="PANTHER" id="PTHR31001:SF90">
    <property type="entry name" value="CENTROMERE DNA-BINDING PROTEIN COMPLEX CBF3 SUBUNIT B"/>
    <property type="match status" value="1"/>
</dbReference>
<dbReference type="PANTHER" id="PTHR31001">
    <property type="entry name" value="UNCHARACTERIZED TRANSCRIPTIONAL REGULATORY PROTEIN"/>
    <property type="match status" value="1"/>
</dbReference>
<evidence type="ECO:0008006" key="5">
    <source>
        <dbReference type="Google" id="ProtNLM"/>
    </source>
</evidence>
<accession>A0ABP0BZH0</accession>
<gene>
    <name evidence="3" type="ORF">SBRCBS47491_005678</name>
</gene>